<dbReference type="Gramene" id="ONK81295">
    <property type="protein sequence ID" value="ONK81295"/>
    <property type="gene ID" value="A4U43_C01F27520"/>
</dbReference>
<dbReference type="OMA" id="ELQWDNM"/>
<dbReference type="PANTHER" id="PTHR36722:SF1">
    <property type="entry name" value="TYPE 2 DNA TOPOISOMERASE 6 SUBUNIT B-LIKE"/>
    <property type="match status" value="1"/>
</dbReference>
<evidence type="ECO:0000256" key="1">
    <source>
        <dbReference type="SAM" id="SignalP"/>
    </source>
</evidence>
<accession>A0A5P1FSJ9</accession>
<dbReference type="GO" id="GO:0007131">
    <property type="term" value="P:reciprocal meiotic recombination"/>
    <property type="evidence" value="ECO:0007669"/>
    <property type="project" value="TreeGrafter"/>
</dbReference>
<keyword evidence="1" id="KW-0732">Signal</keyword>
<organism evidence="2 3">
    <name type="scientific">Asparagus officinalis</name>
    <name type="common">Garden asparagus</name>
    <dbReference type="NCBI Taxonomy" id="4686"/>
    <lineage>
        <taxon>Eukaryota</taxon>
        <taxon>Viridiplantae</taxon>
        <taxon>Streptophyta</taxon>
        <taxon>Embryophyta</taxon>
        <taxon>Tracheophyta</taxon>
        <taxon>Spermatophyta</taxon>
        <taxon>Magnoliopsida</taxon>
        <taxon>Liliopsida</taxon>
        <taxon>Asparagales</taxon>
        <taxon>Asparagaceae</taxon>
        <taxon>Asparagoideae</taxon>
        <taxon>Asparagus</taxon>
    </lineage>
</organism>
<reference evidence="3" key="1">
    <citation type="journal article" date="2017" name="Nat. Commun.">
        <title>The asparagus genome sheds light on the origin and evolution of a young Y chromosome.</title>
        <authorList>
            <person name="Harkess A."/>
            <person name="Zhou J."/>
            <person name="Xu C."/>
            <person name="Bowers J.E."/>
            <person name="Van der Hulst R."/>
            <person name="Ayyampalayam S."/>
            <person name="Mercati F."/>
            <person name="Riccardi P."/>
            <person name="McKain M.R."/>
            <person name="Kakrana A."/>
            <person name="Tang H."/>
            <person name="Ray J."/>
            <person name="Groenendijk J."/>
            <person name="Arikit S."/>
            <person name="Mathioni S.M."/>
            <person name="Nakano M."/>
            <person name="Shan H."/>
            <person name="Telgmann-Rauber A."/>
            <person name="Kanno A."/>
            <person name="Yue Z."/>
            <person name="Chen H."/>
            <person name="Li W."/>
            <person name="Chen Y."/>
            <person name="Xu X."/>
            <person name="Zhang Y."/>
            <person name="Luo S."/>
            <person name="Chen H."/>
            <person name="Gao J."/>
            <person name="Mao Z."/>
            <person name="Pires J.C."/>
            <person name="Luo M."/>
            <person name="Kudrna D."/>
            <person name="Wing R.A."/>
            <person name="Meyers B.C."/>
            <person name="Yi K."/>
            <person name="Kong H."/>
            <person name="Lavrijsen P."/>
            <person name="Sunseri F."/>
            <person name="Falavigna A."/>
            <person name="Ye Y."/>
            <person name="Leebens-Mack J.H."/>
            <person name="Chen G."/>
        </authorList>
    </citation>
    <scope>NUCLEOTIDE SEQUENCE [LARGE SCALE GENOMIC DNA]</scope>
    <source>
        <strain evidence="3">cv. DH0086</strain>
    </source>
</reference>
<dbReference type="PANTHER" id="PTHR36722">
    <property type="entry name" value="TYPE 2 DNA TOPOISOMERASE 6 SUBUNIT B-LIKE"/>
    <property type="match status" value="1"/>
</dbReference>
<dbReference type="Proteomes" id="UP000243459">
    <property type="component" value="Chromosome 1"/>
</dbReference>
<feature type="chain" id="PRO_5024288834" evidence="1">
    <location>
        <begin position="20"/>
        <end position="424"/>
    </location>
</feature>
<keyword evidence="3" id="KW-1185">Reference proteome</keyword>
<dbReference type="InterPro" id="IPR034566">
    <property type="entry name" value="MTOPVIB_plant"/>
</dbReference>
<protein>
    <submittedName>
        <fullName evidence="2">Uncharacterized protein</fullName>
    </submittedName>
</protein>
<evidence type="ECO:0000313" key="3">
    <source>
        <dbReference type="Proteomes" id="UP000243459"/>
    </source>
</evidence>
<dbReference type="AlphaFoldDB" id="A0A5P1FSJ9"/>
<sequence length="424" mass="47106">MSHLMVLIFVPLFANHVSVDNMFLMIADGMISVTTTGINDKEIHHYRLNLNASKTKLKRLPPTEKNCGTFSGTEVGLSTLEEDKADELMAWVVHFIQKNVAIELVAEHIDGQHSRRDHLLQQNDDNSLPISSSCIERLASGLENYVLKHGNIVEENCQTCAAKREHLKVGTGQASNTGNGKSAGHIVDVAIVIATMSSEQCCWRANSSVTQVLYFQDFSLASISDSSLSALISVNWQNYGLKLKSNFVDKDSHAVLEWDNIPLFSHIDIAIHSYNKVTTLQSRQKTAAERALIKKAVKNAMDDLKAKDTGLFLSSNALKVRQYVPELSRAIAGLITSSNDWDFQSECASLLGLDSDEADQEEIVESCIRDKIVGIIEINDRKVKGERGTAPCLFESESLYEEEEYPDEDCDGLEEEDFSVLDDF</sequence>
<gene>
    <name evidence="2" type="ORF">A4U43_C01F27520</name>
</gene>
<evidence type="ECO:0000313" key="2">
    <source>
        <dbReference type="EMBL" id="ONK81295.1"/>
    </source>
</evidence>
<dbReference type="EMBL" id="CM007381">
    <property type="protein sequence ID" value="ONK81295.1"/>
    <property type="molecule type" value="Genomic_DNA"/>
</dbReference>
<proteinExistence type="predicted"/>
<feature type="signal peptide" evidence="1">
    <location>
        <begin position="1"/>
        <end position="19"/>
    </location>
</feature>
<dbReference type="GO" id="GO:0000793">
    <property type="term" value="C:condensed chromosome"/>
    <property type="evidence" value="ECO:0007669"/>
    <property type="project" value="TreeGrafter"/>
</dbReference>
<dbReference type="GO" id="GO:0042138">
    <property type="term" value="P:meiotic DNA double-strand break formation"/>
    <property type="evidence" value="ECO:0007669"/>
    <property type="project" value="InterPro"/>
</dbReference>
<dbReference type="GO" id="GO:0030674">
    <property type="term" value="F:protein-macromolecule adaptor activity"/>
    <property type="evidence" value="ECO:0007669"/>
    <property type="project" value="TreeGrafter"/>
</dbReference>
<name>A0A5P1FSJ9_ASPOF</name>